<keyword evidence="4" id="KW-1185">Reference proteome</keyword>
<dbReference type="Proteomes" id="UP000484164">
    <property type="component" value="Unassembled WGS sequence"/>
</dbReference>
<feature type="domain" description="Secretion system C-terminal sorting" evidence="2">
    <location>
        <begin position="596"/>
        <end position="669"/>
    </location>
</feature>
<evidence type="ECO:0000259" key="2">
    <source>
        <dbReference type="Pfam" id="PF18962"/>
    </source>
</evidence>
<dbReference type="RefSeq" id="WP_151693361.1">
    <property type="nucleotide sequence ID" value="NZ_BMGX01000001.1"/>
</dbReference>
<evidence type="ECO:0000256" key="1">
    <source>
        <dbReference type="ARBA" id="ARBA00022729"/>
    </source>
</evidence>
<proteinExistence type="predicted"/>
<sequence length="670" mass="71519">MKKFTPTLLGLMVGAAAFGQEQANTLPAQLEEANLETMVRGNVSADYRGSEAILWSEDFANGIPATWTNAGYDGNLNPLAAAVWEYRGTSTTPTNAEGSRGAYSGVSTGQNAPIASTTTGNGFIIFDSDYLDNGGNSSNMGGGSAPAPHVGTLTTSTIDLSGEPYVMLEMESYARVFFANFQVAFSIDGGTTWGDTATIYTDASLGVNNSSPNADLVQVNVSSIIGNQSNVKMRFIFDGRPGNANGNSYYFWMLDDIRLKDLPRHSLRFVDNPTDGAPAHDIIYGTVAGGSKHGVMPFKQNRAISFDSNILNFGWDTQSNVALEVRILDGGNNVVQTLNSSTVSLASGAVADYSVMNTAAWTPSGEDNYKIVYIAKSDSVTSLVADTFDIYVTDSMMSLDFNSFDNRFGTANIGDDGSAVAVRMDLVQDERLFATDIYLSTATVPGGVIEVTVYDSTGFDFTNGFPTQPLAYYQHTITQTDVDNGFFRADLTGNDGFPVYLSTSNTGAYYIVATFFSNAGANAIAIANDQTFPQPAMSAIMYYTLSSPRWYTGFSNSLSLNAPLIRAITCPASAAATCMTIGVEEVSIESQVTVGPNPADDKVFVNFGDDFSGDFNYEVVDLQGRVIMSANETAVAGSSLEVSLANLTPGVYMMNISQGEAMSTYKLIIK</sequence>
<name>A0A6L3ZEV6_9FLAO</name>
<dbReference type="Gene3D" id="2.60.120.260">
    <property type="entry name" value="Galactose-binding domain-like"/>
    <property type="match status" value="1"/>
</dbReference>
<dbReference type="Pfam" id="PF18962">
    <property type="entry name" value="Por_Secre_tail"/>
    <property type="match status" value="1"/>
</dbReference>
<dbReference type="AlphaFoldDB" id="A0A6L3ZEV6"/>
<protein>
    <submittedName>
        <fullName evidence="3">T9SS type A sorting domain-containing protein</fullName>
    </submittedName>
</protein>
<evidence type="ECO:0000313" key="4">
    <source>
        <dbReference type="Proteomes" id="UP000484164"/>
    </source>
</evidence>
<organism evidence="3 4">
    <name type="scientific">Phaeocystidibacter marisrubri</name>
    <dbReference type="NCBI Taxonomy" id="1577780"/>
    <lineage>
        <taxon>Bacteria</taxon>
        <taxon>Pseudomonadati</taxon>
        <taxon>Bacteroidota</taxon>
        <taxon>Flavobacteriia</taxon>
        <taxon>Flavobacteriales</taxon>
        <taxon>Phaeocystidibacteraceae</taxon>
        <taxon>Phaeocystidibacter</taxon>
    </lineage>
</organism>
<gene>
    <name evidence="3" type="ORF">F8C82_09555</name>
</gene>
<dbReference type="NCBIfam" id="TIGR04183">
    <property type="entry name" value="Por_Secre_tail"/>
    <property type="match status" value="1"/>
</dbReference>
<dbReference type="OrthoDB" id="862563at2"/>
<accession>A0A6L3ZEV6</accession>
<dbReference type="EMBL" id="WBVQ01000002">
    <property type="protein sequence ID" value="KAB2815932.1"/>
    <property type="molecule type" value="Genomic_DNA"/>
</dbReference>
<reference evidence="3 4" key="1">
    <citation type="submission" date="2019-10" db="EMBL/GenBank/DDBJ databases">
        <title>Genome sequence of Phaeocystidibacter marisrubri JCM30614 (type strain).</title>
        <authorList>
            <person name="Bowman J.P."/>
        </authorList>
    </citation>
    <scope>NUCLEOTIDE SEQUENCE [LARGE SCALE GENOMIC DNA]</scope>
    <source>
        <strain evidence="3 4">JCM 30614</strain>
    </source>
</reference>
<evidence type="ECO:0000313" key="3">
    <source>
        <dbReference type="EMBL" id="KAB2815932.1"/>
    </source>
</evidence>
<comment type="caution">
    <text evidence="3">The sequence shown here is derived from an EMBL/GenBank/DDBJ whole genome shotgun (WGS) entry which is preliminary data.</text>
</comment>
<keyword evidence="1" id="KW-0732">Signal</keyword>
<dbReference type="InterPro" id="IPR026444">
    <property type="entry name" value="Secre_tail"/>
</dbReference>